<evidence type="ECO:0000256" key="7">
    <source>
        <dbReference type="ARBA" id="ARBA00093242"/>
    </source>
</evidence>
<dbReference type="GO" id="GO:0004800">
    <property type="term" value="F:thyroxine 5'-deiodinase activity"/>
    <property type="evidence" value="ECO:0007669"/>
    <property type="project" value="Ensembl"/>
</dbReference>
<keyword evidence="9" id="KW-1133">Transmembrane helix</keyword>
<dbReference type="GO" id="GO:0042446">
    <property type="term" value="P:hormone biosynthetic process"/>
    <property type="evidence" value="ECO:0007669"/>
    <property type="project" value="UniProtKB-KW"/>
</dbReference>
<keyword evidence="9" id="KW-0812">Transmembrane</keyword>
<evidence type="ECO:0000256" key="2">
    <source>
        <dbReference type="ARBA" id="ARBA00093202"/>
    </source>
</evidence>
<keyword evidence="8" id="KW-0560">Oxidoreductase</keyword>
<protein>
    <recommendedName>
        <fullName evidence="8">Iodothyronine deiodinase</fullName>
    </recommendedName>
</protein>
<name>A0A8D0DXC4_SALMN</name>
<keyword evidence="8" id="KW-0712">Selenocysteine</keyword>
<reference evidence="10" key="2">
    <citation type="submission" date="2025-09" db="UniProtKB">
        <authorList>
            <consortium name="Ensembl"/>
        </authorList>
    </citation>
    <scope>IDENTIFICATION</scope>
</reference>
<dbReference type="GO" id="GO:0042404">
    <property type="term" value="P:thyroid hormone catabolic process"/>
    <property type="evidence" value="ECO:0007669"/>
    <property type="project" value="Ensembl"/>
</dbReference>
<evidence type="ECO:0000313" key="11">
    <source>
        <dbReference type="Proteomes" id="UP000694421"/>
    </source>
</evidence>
<dbReference type="PANTHER" id="PTHR11781">
    <property type="entry name" value="IODOTHYRONINE DEIODINASE"/>
    <property type="match status" value="1"/>
</dbReference>
<comment type="catalytic activity">
    <reaction evidence="5">
        <text>3,3'-diiodo-L-thyronine sulfate + iodide + A + H(+) = 3,3',5'-triiodo-L-thyronine sulfate + AH2</text>
        <dbReference type="Rhea" id="RHEA:83831"/>
        <dbReference type="ChEBI" id="CHEBI:13193"/>
        <dbReference type="ChEBI" id="CHEBI:15378"/>
        <dbReference type="ChEBI" id="CHEBI:16382"/>
        <dbReference type="ChEBI" id="CHEBI:17499"/>
        <dbReference type="ChEBI" id="CHEBI:176513"/>
        <dbReference type="ChEBI" id="CHEBI:176515"/>
    </reaction>
    <physiologicalReaction direction="right-to-left" evidence="5">
        <dbReference type="Rhea" id="RHEA:83833"/>
    </physiologicalReaction>
</comment>
<dbReference type="GeneTree" id="ENSGT00940000154482"/>
<comment type="catalytic activity">
    <reaction evidence="3">
        <text>3,3'-diiodo-L-thyronine sulfate + iodide + A + H(+) = 3,3',5-triiodo-L-thyronine sulfate + AH2</text>
        <dbReference type="Rhea" id="RHEA:83751"/>
        <dbReference type="ChEBI" id="CHEBI:13193"/>
        <dbReference type="ChEBI" id="CHEBI:15378"/>
        <dbReference type="ChEBI" id="CHEBI:16382"/>
        <dbReference type="ChEBI" id="CHEBI:17499"/>
        <dbReference type="ChEBI" id="CHEBI:176511"/>
        <dbReference type="ChEBI" id="CHEBI:176515"/>
    </reaction>
    <physiologicalReaction direction="right-to-left" evidence="3">
        <dbReference type="Rhea" id="RHEA:83753"/>
    </physiologicalReaction>
</comment>
<sequence length="227" mass="26384">MTCPERGIWIWILFQLCLFTAVGKTCLILFPDATKRYILKQGEKSGIKINPNFCYEYWGPTFFSFQYFLFVLKVKWKRLEDEAFQGCPAPNTPVIDFEGKISHILDFMQGKFGELMKLVEDFSSSSDFLIIYIEEAHASDGWAFKNNIEIKSHQTLQDRIRAVERLLKENPLCPVVLDTMENLSCTKYAAMPERLYVLQNGNVVYKGGFGPWNYSPQEVRKFLEELL</sequence>
<comment type="catalytic activity">
    <reaction evidence="6">
        <text>3,3'-diiodothyronamine + iodide + A + H(+) = 3,3',5'-triiodothyronamine + AH2</text>
        <dbReference type="Rhea" id="RHEA:83795"/>
        <dbReference type="ChEBI" id="CHEBI:13193"/>
        <dbReference type="ChEBI" id="CHEBI:15378"/>
        <dbReference type="ChEBI" id="CHEBI:16382"/>
        <dbReference type="ChEBI" id="CHEBI:17499"/>
        <dbReference type="ChEBI" id="CHEBI:233341"/>
        <dbReference type="ChEBI" id="CHEBI:233343"/>
    </reaction>
    <physiologicalReaction direction="right-to-left" evidence="6">
        <dbReference type="Rhea" id="RHEA:83797"/>
    </physiologicalReaction>
</comment>
<dbReference type="OMA" id="TFGSCTX"/>
<comment type="function">
    <text evidence="8">Responsible for the deiodination of T4 (3,5,3',5'-tetraiodothyronine).</text>
</comment>
<comment type="catalytic activity">
    <reaction evidence="7">
        <text>3-iodothyronamine + iodide + A + H(+) = 3,3'-diiodothyronamine + AH2</text>
        <dbReference type="Rhea" id="RHEA:83827"/>
        <dbReference type="ChEBI" id="CHEBI:13193"/>
        <dbReference type="ChEBI" id="CHEBI:15378"/>
        <dbReference type="ChEBI" id="CHEBI:16382"/>
        <dbReference type="ChEBI" id="CHEBI:17499"/>
        <dbReference type="ChEBI" id="CHEBI:231647"/>
        <dbReference type="ChEBI" id="CHEBI:233341"/>
    </reaction>
    <physiologicalReaction direction="right-to-left" evidence="7">
        <dbReference type="Rhea" id="RHEA:83829"/>
    </physiologicalReaction>
</comment>
<accession>A0A8D0DXC4</accession>
<dbReference type="AlphaFoldDB" id="A0A8D0DXC4"/>
<comment type="catalytic activity">
    <reaction evidence="4">
        <text>3'-iodothyronamine + iodide + A + H(+) = 3',5'-diiodothyronamine + AH2</text>
        <dbReference type="Rhea" id="RHEA:83803"/>
        <dbReference type="ChEBI" id="CHEBI:13193"/>
        <dbReference type="ChEBI" id="CHEBI:15378"/>
        <dbReference type="ChEBI" id="CHEBI:16382"/>
        <dbReference type="ChEBI" id="CHEBI:17499"/>
        <dbReference type="ChEBI" id="CHEBI:233339"/>
        <dbReference type="ChEBI" id="CHEBI:233342"/>
    </reaction>
    <physiologicalReaction direction="right-to-left" evidence="4">
        <dbReference type="Rhea" id="RHEA:83805"/>
    </physiologicalReaction>
</comment>
<dbReference type="PANTHER" id="PTHR11781:SF22">
    <property type="entry name" value="TYPE I IODOTHYRONINE DEIODINASE"/>
    <property type="match status" value="1"/>
</dbReference>
<dbReference type="Pfam" id="PF00837">
    <property type="entry name" value="T4_deiodinase"/>
    <property type="match status" value="1"/>
</dbReference>
<dbReference type="InterPro" id="IPR000643">
    <property type="entry name" value="Iodothyronine_deiodinase"/>
</dbReference>
<dbReference type="Ensembl" id="ENSSMRT00000027008.1">
    <property type="protein sequence ID" value="ENSSMRP00000023092.1"/>
    <property type="gene ID" value="ENSSMRG00000017919.1"/>
</dbReference>
<evidence type="ECO:0000256" key="1">
    <source>
        <dbReference type="ARBA" id="ARBA00093186"/>
    </source>
</evidence>
<keyword evidence="11" id="KW-1185">Reference proteome</keyword>
<reference evidence="10" key="1">
    <citation type="submission" date="2025-08" db="UniProtKB">
        <authorList>
            <consortium name="Ensembl"/>
        </authorList>
    </citation>
    <scope>IDENTIFICATION</scope>
</reference>
<evidence type="ECO:0000256" key="8">
    <source>
        <dbReference type="RuleBase" id="RU000676"/>
    </source>
</evidence>
<keyword evidence="9" id="KW-0472">Membrane</keyword>
<proteinExistence type="inferred from homology"/>
<gene>
    <name evidence="10" type="primary">DIO1</name>
</gene>
<dbReference type="Proteomes" id="UP000694421">
    <property type="component" value="Unplaced"/>
</dbReference>
<evidence type="ECO:0000256" key="3">
    <source>
        <dbReference type="ARBA" id="ARBA00093206"/>
    </source>
</evidence>
<evidence type="ECO:0000256" key="5">
    <source>
        <dbReference type="ARBA" id="ARBA00093219"/>
    </source>
</evidence>
<keyword evidence="8" id="KW-0893">Thyroid hormones biosynthesis</keyword>
<evidence type="ECO:0000256" key="4">
    <source>
        <dbReference type="ARBA" id="ARBA00093210"/>
    </source>
</evidence>
<dbReference type="GO" id="GO:0006520">
    <property type="term" value="P:amino acid metabolic process"/>
    <property type="evidence" value="ECO:0007669"/>
    <property type="project" value="Ensembl"/>
</dbReference>
<feature type="transmembrane region" description="Helical" evidence="9">
    <location>
        <begin position="6"/>
        <end position="30"/>
    </location>
</feature>
<dbReference type="GO" id="GO:0033798">
    <property type="term" value="F:thyroxine 5-deiodinase activity"/>
    <property type="evidence" value="ECO:0007669"/>
    <property type="project" value="Ensembl"/>
</dbReference>
<evidence type="ECO:0000313" key="10">
    <source>
        <dbReference type="Ensembl" id="ENSSMRP00000023092.1"/>
    </source>
</evidence>
<organism evidence="10 11">
    <name type="scientific">Salvator merianae</name>
    <name type="common">Argentine black and white tegu</name>
    <name type="synonym">Tupinambis merianae</name>
    <dbReference type="NCBI Taxonomy" id="96440"/>
    <lineage>
        <taxon>Eukaryota</taxon>
        <taxon>Metazoa</taxon>
        <taxon>Chordata</taxon>
        <taxon>Craniata</taxon>
        <taxon>Vertebrata</taxon>
        <taxon>Euteleostomi</taxon>
        <taxon>Lepidosauria</taxon>
        <taxon>Squamata</taxon>
        <taxon>Bifurcata</taxon>
        <taxon>Unidentata</taxon>
        <taxon>Episquamata</taxon>
        <taxon>Laterata</taxon>
        <taxon>Teiioidea</taxon>
        <taxon>Teiidae</taxon>
        <taxon>Salvator</taxon>
    </lineage>
</organism>
<dbReference type="Gene3D" id="3.40.30.10">
    <property type="entry name" value="Glutaredoxin"/>
    <property type="match status" value="1"/>
</dbReference>
<dbReference type="PIRSF" id="PIRSF001330">
    <property type="entry name" value="IOD"/>
    <property type="match status" value="1"/>
</dbReference>
<evidence type="ECO:0000256" key="9">
    <source>
        <dbReference type="SAM" id="Phobius"/>
    </source>
</evidence>
<comment type="similarity">
    <text evidence="8">Belongs to the iodothyronine deiodinase family.</text>
</comment>
<evidence type="ECO:0000256" key="6">
    <source>
        <dbReference type="ARBA" id="ARBA00093236"/>
    </source>
</evidence>
<comment type="catalytic activity">
    <reaction evidence="2">
        <text>3,3',5'-triiodo-L-thyronine sulfate + iodide + A + H(+) = L-thyroxine sulfate + AH2</text>
        <dbReference type="Rhea" id="RHEA:83835"/>
        <dbReference type="ChEBI" id="CHEBI:13193"/>
        <dbReference type="ChEBI" id="CHEBI:15378"/>
        <dbReference type="ChEBI" id="CHEBI:16382"/>
        <dbReference type="ChEBI" id="CHEBI:17499"/>
        <dbReference type="ChEBI" id="CHEBI:176512"/>
        <dbReference type="ChEBI" id="CHEBI:176513"/>
    </reaction>
    <physiologicalReaction direction="right-to-left" evidence="2">
        <dbReference type="Rhea" id="RHEA:83837"/>
    </physiologicalReaction>
</comment>
<comment type="catalytic activity">
    <reaction evidence="1">
        <text>3-iodo-L-thyronine + iodide + A + H(+) = 3,3'-diiodo-L-thyronine + AH2</text>
        <dbReference type="Rhea" id="RHEA:83783"/>
        <dbReference type="ChEBI" id="CHEBI:13193"/>
        <dbReference type="ChEBI" id="CHEBI:15378"/>
        <dbReference type="ChEBI" id="CHEBI:16382"/>
        <dbReference type="ChEBI" id="CHEBI:17499"/>
        <dbReference type="ChEBI" id="CHEBI:176514"/>
        <dbReference type="ChEBI" id="CHEBI:232627"/>
    </reaction>
    <physiologicalReaction direction="right-to-left" evidence="1">
        <dbReference type="Rhea" id="RHEA:83785"/>
    </physiologicalReaction>
</comment>